<dbReference type="SUPFAM" id="SSF53756">
    <property type="entry name" value="UDP-Glycosyltransferase/glycogen phosphorylase"/>
    <property type="match status" value="1"/>
</dbReference>
<dbReference type="PANTHER" id="PTHR31908:SF11">
    <property type="entry name" value="PROTEIN CROWDED NUCLEI 1"/>
    <property type="match status" value="1"/>
</dbReference>
<dbReference type="SUPFAM" id="SSF53448">
    <property type="entry name" value="Nucleotide-diphospho-sugar transferases"/>
    <property type="match status" value="1"/>
</dbReference>
<feature type="region of interest" description="Disordered" evidence="3">
    <location>
        <begin position="904"/>
        <end position="969"/>
    </location>
</feature>
<organism evidence="5">
    <name type="scientific">Mimiviridae sp. ChoanoV1</name>
    <dbReference type="NCBI Taxonomy" id="2596887"/>
    <lineage>
        <taxon>Viruses</taxon>
        <taxon>Varidnaviria</taxon>
        <taxon>Bamfordvirae</taxon>
        <taxon>Nucleocytoviricota</taxon>
        <taxon>Megaviricetes</taxon>
        <taxon>Imitervirales</taxon>
        <taxon>Schizomimiviridae</taxon>
    </lineage>
</organism>
<dbReference type="InterPro" id="IPR025282">
    <property type="entry name" value="DUF4214"/>
</dbReference>
<feature type="coiled-coil region" evidence="2">
    <location>
        <begin position="788"/>
        <end position="857"/>
    </location>
</feature>
<name>A0A5B8HVK7_9VIRU</name>
<dbReference type="PANTHER" id="PTHR31908">
    <property type="entry name" value="PROTEIN CROWDED NUCLEI 4"/>
    <property type="match status" value="1"/>
</dbReference>
<feature type="coiled-coil region" evidence="2">
    <location>
        <begin position="1040"/>
        <end position="1186"/>
    </location>
</feature>
<feature type="region of interest" description="Disordered" evidence="3">
    <location>
        <begin position="1323"/>
        <end position="1394"/>
    </location>
</feature>
<feature type="coiled-coil region" evidence="2">
    <location>
        <begin position="226"/>
        <end position="327"/>
    </location>
</feature>
<sequence length="3416" mass="406695">MEYFDINFYKKFYEDVRNITDEDLEFHYLENGFNENRFINIKDFENHLSNIKFDYLFYKKFNDLKIIDSDFESVECYKTYLSNKGFMNLKELEEYLDKYIDIIFFKSFYNDSDLISIYKKMKNKKKSEVLFKNLKHLDAYLQSKNFDIDFYKNFYNSQIRQFKFNNYLINNDEIKDDKGAIDIIDNLNFKEIMKKICINDLKVKKHYIEIGQNVGFYQNEKIFKTNNIEYQELNKKNEKLKKIEAKIDNNNEELDKKIVYIEEQHIKLKKLEKELDIKKNKVEIKEKNYTINNDNLNSELKKIEKEIDSKKKNNLEKIIKLKNLKNEISKINDIFNFDLIDSKINILHNKEKSISDKEKSINDKEKSISDKEKSISDKEKSINDKEKSFNNKEKSINDKEKSISDKEKSINDKVKSISDKEKSINDKEKSINDKEKSFNNKEKSISDKEKSISDKEKSISDKEKSINDKEKSFNNKEKSINDKEKSINDKEKSINDKVKSINDKVKSISDKEKSISDKEKSINDKVKSINDKEKSISDKEKFFIDREKTINDKEKSLNDKYKFLVNKEKIVNDKEKYICNKEKTIDYKEKNIINREKSISGKEKAISDKNNFFNLQEKKIYEKLNNLNDKQNSIRNIENNNLNFKKILIKKENSLVNKEKNINEKEKNIILYEKKINSKNKVIEDKEKIINNKEKIINNKQKFIDDKEKSINNKEKTINDKEKIINYKEHTTNNKEKDINNLKKIINDKEEIINNIEYHFKDREIKINDIKKNIDSREQEIINKEKILENQNDVLIDMENTLNLKENEMELKENEIISKQNEIKEKEKLLINNENNINNLKDELSKKELEINNQKKIITSKDKSLYEKEQAIIDLEKSSSDKEKLLSDKEKSVLDKEKSVLDKEKSINDKEKSINDKEHSINDKEQSINDKEQSINDKEQSINDKEKTLHNKEQSINNKEQSINDKENSINQKEKDISNKDKYVCDKEIMIKSKEKSLLDQYKLLKEKEKSIINIELEYKQGKNSLSSKEKIFDERLKLLDNKENTINELNKSFISKEKEVNNKEIFINNEEKYINQKKLFISNKENELNNKEHELNNKEKNINDNLLFIKETKENLNKKEKSLIDKFESINKKEKILDIEDKKVNNNKNLLNDKIEGVNERINFLDNKEKKLEETENLLNNKDKNIDIRFVKLNEKEKIINENTKILQEKLKSVNIKKTTIDKREIKFNNIEILLNDKQKRIDNKEKLMNNKEKIINNKEKIINNKENMIRDLNNNILSKEKILNNKENLFENKNKEIICKNNLFSTREKNINEKEQLINKKEQSVNEKEQSINEKEQSINEKEQSINEKEQSINEKEQSINEKEQSINEKEQSINEKEQSLNEKEQTVNEKEQTVNEKEIYVNDKVYSINEKEKIINEDLKNMKLKEMNFYNELDIEKNKLDLLFEKKKFDLKKEIFKFNNEEILDLINFNELVENFEIENDIIKKNYDKNNFIKILSLNLDNIDNIKVSLNNLDKQYIDIMKKNKNLVMTYIEKYTTKIDNLKKNQKTLHTDSIINRYESNKSYLQKIVNTINKDILSVCFNLRKEIIMKLNESPHNIDIAELFNFDFDLYKDFYDQDDFNILLSELNINNNLLKDNIDFDNKKVILVGPAEHVNNGKFIDSYDIVVRCNTGHLLSKKYPEKFGERTNLLYHCVSQKSQNGGPIDNLDFDIKFCYPILEKNVGSFKDGTIIDYKNIKIKNKMNIVDKKKYLEFENKLGTRPNCGTVAIWDILNKNIKELYITGFTLFKTEYHDGYKNMNKQQAIHNMKIQNNHCQNKIIDYYIEMIKDNRVKYDKEFYKSLNINDFNVNDDLKDYIITILGYTKINDDNSRHTNWFPWNRFKDVYETIGYKCEWIEIEKLERKDEKRLFITWNEPTSLELYQSGKINEKDIIFQKLTSLGKGMDGVNWTENPKKWCEEWEWPLYKNVENLYDKGVNIYGFGCKTEIDSFPEKKRICEKLKDRIHWITWGGTPFDWEQIKNCKPKINNLNEDINFVGSKWGKVGRGNIDAWEKYIEPFEKDNCKYKFNQYGGIGNKMVTDDDMVKILQTSKLCPIIHAPSWQAERGVQDRFYTVFLSGRFGICDNLGAIDIFGDEIKDICTEDPDEYYKKSIYYLEHPEEQIKYIKLIQNKIKEKYNFYRQWESIFNRITFEKNIIIFCKPHKGSMGVSTVFKHFSSESKIKKIINKRYIFNIVKLKKDEIDNYLNTYLNPSDKNIKIHIFYPHQFSRKIKINKKYNQLHYVLIHDLFPLEISDIYMKRKNKDKLSYNIYINDFIENLFTFDNQLILYPSYKMYNFPFKKLIYIKLNHLKQYKTNTKINERTILYPAQCQVRKNIKSLNDTLNYYNLNTKILVSGNELVPNYDIEELKTLKANKNKNLEFLNYLEQNKYNDLISKVTGFIYPSIAEGGCLVIQELLLTYKPIAVNNYTNLFLSIIEIIGLKLSEKIQKQIFFTNKYKFEKDCEINKLLKSNFEGIYDKLFILNEICKLYLPNVRVYDSSNLEDTKKSIDWINNFKLKDKDKVKIDNIFKNYKEEVEIINNNLIEAYKIDMDKIINLNKNFKYINNFSESVDNFIKKYGSPDIYNSFDFNRLKSIKDIYKNKRIFIFGNEPSLKKMDIELFKNEYTFFTNNLYKRELSYKPTFYYFKNINEINNLYSFCDEDLDKLKSCVFMDSNFLLRFNYNLKYFITKSDLASGKNSIEFGINKSELETSIEIASYLGFSEIYLIGCKFNIKYQTIFHNKLKKILNEKIYKSNSESKIINVLDNEKTIFILGNGPSLGEVMLNPDKLNMLKQYDTFGFNAAYRKFDKLNFYPTYFGCCDPKLIKTHLIEFKKLLYNSPIKKFFFLNLIQKDPKRPFTTEDVEHKKYQKINFQPLALSNFENAKFSTFKKFYNIPSTGAAAVSMAIIMGYTNIILLGCDCNYKEFLKEAKITDKDIEELTIIKTPEKNENYWFDDYQQKGDIYTIPSGATNHMKAWKIVKQLTDYHKVRIVNCSNISKIDFFPKNSFENEIELLKPFPDSKKKQTNKEVVTSLYRDILNREPDDDGFNYWVKAMNNGMSKSEVANHFINSEEYRKKKADNNDNYKEKNKKIKISVLMCLKNSGNYIEYMKNIYTELENTCNNFIFEYFIFENNSTDNTKKNLIDFQNTVKGNCRLIFEDISPIKFDSVSNERGQYMKNIRNTFKERIGKLNSDYVFYIDDDVYFNLKFISNLISEMKESIKMVISNGLSFEILKIHNCYHHYDTLSFVSLDEISYKQIAITCLNKHCNWCIKRRQLKKINLDEKSLLDMNKNDAKEIKSGFGSCSLIETNMFNKINYTNDEEKIKVCEWQSFCANIRNNGGKIVLSTKSRSLVVQKKYDYTKYKKIILDEVNKL</sequence>
<dbReference type="InterPro" id="IPR040418">
    <property type="entry name" value="CRWN"/>
</dbReference>
<evidence type="ECO:0000256" key="1">
    <source>
        <dbReference type="ARBA" id="ARBA00023054"/>
    </source>
</evidence>
<feature type="compositionally biased region" description="Basic and acidic residues" evidence="3">
    <location>
        <begin position="904"/>
        <end position="953"/>
    </location>
</feature>
<evidence type="ECO:0000256" key="3">
    <source>
        <dbReference type="SAM" id="MobiDB-lite"/>
    </source>
</evidence>
<keyword evidence="1 2" id="KW-0175">Coiled coil</keyword>
<accession>A0A5B8HVK7</accession>
<evidence type="ECO:0000256" key="2">
    <source>
        <dbReference type="SAM" id="Coils"/>
    </source>
</evidence>
<dbReference type="GO" id="GO:0042025">
    <property type="term" value="C:host cell nucleus"/>
    <property type="evidence" value="ECO:0007669"/>
    <property type="project" value="InterPro"/>
</dbReference>
<evidence type="ECO:0000259" key="4">
    <source>
        <dbReference type="Pfam" id="PF13946"/>
    </source>
</evidence>
<dbReference type="Gene3D" id="3.40.50.2000">
    <property type="entry name" value="Glycogen Phosphorylase B"/>
    <property type="match status" value="1"/>
</dbReference>
<feature type="region of interest" description="Disordered" evidence="3">
    <location>
        <begin position="355"/>
        <end position="520"/>
    </location>
</feature>
<feature type="domain" description="DUF4214" evidence="4">
    <location>
        <begin position="3065"/>
        <end position="3117"/>
    </location>
</feature>
<dbReference type="EMBL" id="MK250087">
    <property type="protein sequence ID" value="QDY52119.1"/>
    <property type="molecule type" value="Genomic_DNA"/>
</dbReference>
<reference evidence="5" key="1">
    <citation type="submission" date="2018-11" db="EMBL/GenBank/DDBJ databases">
        <title>A distinct lineage of giant viruses engineers rhodopsin photosystems in predatory marine eukaryotes.</title>
        <authorList>
            <person name="Needham D.M."/>
            <person name="Yoshizawa S."/>
            <person name="Hosaka T."/>
            <person name="Poirier C."/>
            <person name="Choi C.-J."/>
            <person name="Hehenberger E."/>
            <person name="Irwin N.A.T."/>
            <person name="Wilken S."/>
            <person name="Yung C.-M."/>
            <person name="Bachy C."/>
            <person name="Kurihara R."/>
            <person name="Nakajima Y."/>
            <person name="Kojima K."/>
            <person name="Kimura-Someya T."/>
            <person name="Leonard G."/>
            <person name="Malmstrom R.R."/>
            <person name="Mende D."/>
            <person name="Olson D.K."/>
            <person name="Sudo Y."/>
            <person name="Sudek S."/>
            <person name="Richards T.A."/>
            <person name="DeLong E.F."/>
            <person name="Keeling P.J."/>
            <person name="Santoro A.E."/>
            <person name="Shirouzu M."/>
            <person name="Iwasaki W."/>
            <person name="Worden A.Z."/>
        </authorList>
    </citation>
    <scope>NUCLEOTIDE SEQUENCE</scope>
</reference>
<protein>
    <recommendedName>
        <fullName evidence="4">DUF4214 domain-containing protein</fullName>
    </recommendedName>
</protein>
<dbReference type="Pfam" id="PF13946">
    <property type="entry name" value="DUF4214"/>
    <property type="match status" value="1"/>
</dbReference>
<feature type="coiled-coil region" evidence="2">
    <location>
        <begin position="648"/>
        <end position="675"/>
    </location>
</feature>
<gene>
    <name evidence="5" type="ORF">3_98</name>
</gene>
<evidence type="ECO:0000313" key="5">
    <source>
        <dbReference type="EMBL" id="QDY52119.1"/>
    </source>
</evidence>
<proteinExistence type="predicted"/>
<dbReference type="InterPro" id="IPR029044">
    <property type="entry name" value="Nucleotide-diphossugar_trans"/>
</dbReference>
<dbReference type="Gene3D" id="3.90.550.10">
    <property type="entry name" value="Spore Coat Polysaccharide Biosynthesis Protein SpsA, Chain A"/>
    <property type="match status" value="1"/>
</dbReference>
<dbReference type="GO" id="GO:0006997">
    <property type="term" value="P:nucleus organization"/>
    <property type="evidence" value="ECO:0007669"/>
    <property type="project" value="InterPro"/>
</dbReference>